<dbReference type="InterPro" id="IPR025288">
    <property type="entry name" value="DUF4080"/>
</dbReference>
<dbReference type="Pfam" id="PF13311">
    <property type="entry name" value="DUF4080"/>
    <property type="match status" value="1"/>
</dbReference>
<dbReference type="InterPro" id="IPR058240">
    <property type="entry name" value="rSAM_sf"/>
</dbReference>
<dbReference type="Proteomes" id="UP000095553">
    <property type="component" value="Unassembled WGS sequence"/>
</dbReference>
<sequence>MDFKKVADIVTRINAGHNIHQHLDLIAGLPYEDLESFKQSFQDVYEVRPEQLQLGFLKVLKGSYMEKQKENYGLVYKDTPPYEVLYTKWLPYEDVLVLKKVEEMVEVYYNSSQFSNTLRLLEKEFDTAFALYDTLARFYEEKGYDKVSHSRIARFEILYEFIQTITAEENLVLYKELLTYDLYLRENVKKRPDFAGDYTLQKDELRYINEEILLKDERLAYFGQKNMRKFSHMEQFDHAVNEDFKETKTILLFDYQNRDPLTNQATVYPITMNLIKNQ</sequence>
<evidence type="ECO:0000313" key="2">
    <source>
        <dbReference type="EMBL" id="CUN00531.1"/>
    </source>
</evidence>
<gene>
    <name evidence="2" type="ORF">ERS852571_01926</name>
</gene>
<dbReference type="AlphaFoldDB" id="A0A173TCV2"/>
<evidence type="ECO:0000259" key="1">
    <source>
        <dbReference type="Pfam" id="PF13311"/>
    </source>
</evidence>
<protein>
    <recommendedName>
        <fullName evidence="1">DUF4080 domain-containing protein</fullName>
    </recommendedName>
</protein>
<reference evidence="2 3" key="1">
    <citation type="submission" date="2015-09" db="EMBL/GenBank/DDBJ databases">
        <authorList>
            <consortium name="Pathogen Informatics"/>
        </authorList>
    </citation>
    <scope>NUCLEOTIDE SEQUENCE [LARGE SCALE GENOMIC DNA]</scope>
    <source>
        <strain evidence="2 3">2789STDY5834959</strain>
    </source>
</reference>
<name>A0A173TCV2_ANAHA</name>
<evidence type="ECO:0000313" key="3">
    <source>
        <dbReference type="Proteomes" id="UP000095553"/>
    </source>
</evidence>
<feature type="domain" description="DUF4080" evidence="1">
    <location>
        <begin position="70"/>
        <end position="253"/>
    </location>
</feature>
<accession>A0A173TCV2</accession>
<organism evidence="2 3">
    <name type="scientific">Anaerostipes hadrus</name>
    <dbReference type="NCBI Taxonomy" id="649756"/>
    <lineage>
        <taxon>Bacteria</taxon>
        <taxon>Bacillati</taxon>
        <taxon>Bacillota</taxon>
        <taxon>Clostridia</taxon>
        <taxon>Lachnospirales</taxon>
        <taxon>Lachnospiraceae</taxon>
        <taxon>Anaerostipes</taxon>
    </lineage>
</organism>
<proteinExistence type="predicted"/>
<dbReference type="EMBL" id="CYXY01000011">
    <property type="protein sequence ID" value="CUN00531.1"/>
    <property type="molecule type" value="Genomic_DNA"/>
</dbReference>
<dbReference type="SUPFAM" id="SSF102114">
    <property type="entry name" value="Radical SAM enzymes"/>
    <property type="match status" value="1"/>
</dbReference>